<dbReference type="PANTHER" id="PTHR42709:SF4">
    <property type="entry name" value="INNER MEMBRANE PROTEIN YQAA"/>
    <property type="match status" value="1"/>
</dbReference>
<name>A0A6J4ECU6_9PSED</name>
<feature type="transmembrane region" description="Helical" evidence="1">
    <location>
        <begin position="94"/>
        <end position="114"/>
    </location>
</feature>
<reference evidence="3 5" key="1">
    <citation type="submission" date="2020-05" db="EMBL/GenBank/DDBJ databases">
        <title>Characterization of novel class B3 metallo-beta-lactamase from novel Pseudomonas species.</title>
        <authorList>
            <person name="Yamada K."/>
            <person name="Aoki K."/>
            <person name="Ishii Y."/>
        </authorList>
    </citation>
    <scope>NUCLEOTIDE SEQUENCE [LARGE SCALE GENOMIC DNA]</scope>
    <source>
        <strain evidence="3 5">TUM18999</strain>
        <strain evidence="4 6">TUM20286</strain>
    </source>
</reference>
<evidence type="ECO:0000313" key="5">
    <source>
        <dbReference type="Proteomes" id="UP000509383"/>
    </source>
</evidence>
<evidence type="ECO:0000313" key="4">
    <source>
        <dbReference type="EMBL" id="GJN54683.1"/>
    </source>
</evidence>
<dbReference type="Proteomes" id="UP000509383">
    <property type="component" value="Chromosome"/>
</dbReference>
<dbReference type="GO" id="GO:0005886">
    <property type="term" value="C:plasma membrane"/>
    <property type="evidence" value="ECO:0007669"/>
    <property type="project" value="UniProtKB-ARBA"/>
</dbReference>
<keyword evidence="1" id="KW-1133">Transmembrane helix</keyword>
<protein>
    <submittedName>
        <fullName evidence="3">Membrane protein</fullName>
    </submittedName>
</protein>
<feature type="transmembrane region" description="Helical" evidence="1">
    <location>
        <begin position="40"/>
        <end position="61"/>
    </location>
</feature>
<dbReference type="InterPro" id="IPR032816">
    <property type="entry name" value="VTT_dom"/>
</dbReference>
<accession>A0A6J4ECU6</accession>
<gene>
    <name evidence="3" type="ORF">TUM18999_54390</name>
    <name evidence="4" type="ORF">TUM20286_44350</name>
</gene>
<dbReference type="AlphaFoldDB" id="A0A6J4ECU6"/>
<dbReference type="KEGG" id="ptw:TUM18999_54390"/>
<proteinExistence type="predicted"/>
<dbReference type="EMBL" id="BQKM01000012">
    <property type="protein sequence ID" value="GJN54683.1"/>
    <property type="molecule type" value="Genomic_DNA"/>
</dbReference>
<dbReference type="Proteomes" id="UP001054892">
    <property type="component" value="Unassembled WGS sequence"/>
</dbReference>
<evidence type="ECO:0000313" key="6">
    <source>
        <dbReference type="Proteomes" id="UP001054892"/>
    </source>
</evidence>
<evidence type="ECO:0000256" key="1">
    <source>
        <dbReference type="SAM" id="Phobius"/>
    </source>
</evidence>
<dbReference type="Pfam" id="PF09335">
    <property type="entry name" value="VTT_dom"/>
    <property type="match status" value="1"/>
</dbReference>
<dbReference type="InterPro" id="IPR051311">
    <property type="entry name" value="DedA_domain"/>
</dbReference>
<evidence type="ECO:0000259" key="2">
    <source>
        <dbReference type="Pfam" id="PF09335"/>
    </source>
</evidence>
<feature type="domain" description="VTT" evidence="2">
    <location>
        <begin position="28"/>
        <end position="139"/>
    </location>
</feature>
<organism evidence="3 5">
    <name type="scientific">Pseudomonas tohonis</name>
    <dbReference type="NCBI Taxonomy" id="2725477"/>
    <lineage>
        <taxon>Bacteria</taxon>
        <taxon>Pseudomonadati</taxon>
        <taxon>Pseudomonadota</taxon>
        <taxon>Gammaproteobacteria</taxon>
        <taxon>Pseudomonadales</taxon>
        <taxon>Pseudomonadaceae</taxon>
        <taxon>Pseudomonas</taxon>
    </lineage>
</organism>
<feature type="transmembrane region" description="Helical" evidence="1">
    <location>
        <begin position="120"/>
        <end position="144"/>
    </location>
</feature>
<sequence length="145" mass="15770">MPDLIPYLSLFLVAFGAATLLPLQSEAVLAGLLLAGGQPAWALLLVATLGNVLGSLVNWVLGRFLADFRHRKWFPVSESAIERAQATYRRYGRWTLLLSWLPVIGDPLTLVAGLMRESPWVFLLLVTLAKAGRYLAVAGLTLGLA</sequence>
<keyword evidence="6" id="KW-1185">Reference proteome</keyword>
<keyword evidence="1" id="KW-0472">Membrane</keyword>
<keyword evidence="1" id="KW-0812">Transmembrane</keyword>
<evidence type="ECO:0000313" key="3">
    <source>
        <dbReference type="EMBL" id="BCG27248.1"/>
    </source>
</evidence>
<dbReference type="RefSeq" id="WP_173171471.1">
    <property type="nucleotide sequence ID" value="NZ_AP023189.1"/>
</dbReference>
<dbReference type="PANTHER" id="PTHR42709">
    <property type="entry name" value="ALKALINE PHOSPHATASE LIKE PROTEIN"/>
    <property type="match status" value="1"/>
</dbReference>
<dbReference type="EMBL" id="AP023189">
    <property type="protein sequence ID" value="BCG27248.1"/>
    <property type="molecule type" value="Genomic_DNA"/>
</dbReference>